<dbReference type="SMART" id="SM00320">
    <property type="entry name" value="WD40"/>
    <property type="match status" value="2"/>
</dbReference>
<dbReference type="SUPFAM" id="SSF50978">
    <property type="entry name" value="WD40 repeat-like"/>
    <property type="match status" value="1"/>
</dbReference>
<dbReference type="Gene3D" id="2.130.10.10">
    <property type="entry name" value="YVTN repeat-like/Quinoprotein amine dehydrogenase"/>
    <property type="match status" value="1"/>
</dbReference>
<evidence type="ECO:0000256" key="4">
    <source>
        <dbReference type="SAM" id="MobiDB-lite"/>
    </source>
</evidence>
<evidence type="ECO:0000313" key="5">
    <source>
        <dbReference type="EMBL" id="ORY51241.1"/>
    </source>
</evidence>
<comment type="similarity">
    <text evidence="3">Belongs to the WD repeat PROPPIN family.</text>
</comment>
<dbReference type="InterPro" id="IPR036322">
    <property type="entry name" value="WD40_repeat_dom_sf"/>
</dbReference>
<evidence type="ECO:0008006" key="7">
    <source>
        <dbReference type="Google" id="ProtNLM"/>
    </source>
</evidence>
<dbReference type="PANTHER" id="PTHR11227">
    <property type="entry name" value="WD-REPEAT PROTEIN INTERACTING WITH PHOSPHOINOSIDES WIPI -RELATED"/>
    <property type="match status" value="1"/>
</dbReference>
<keyword evidence="2" id="KW-0677">Repeat</keyword>
<dbReference type="InterPro" id="IPR001680">
    <property type="entry name" value="WD40_rpt"/>
</dbReference>
<dbReference type="InterPro" id="IPR048720">
    <property type="entry name" value="PROPPIN"/>
</dbReference>
<organism evidence="5 6">
    <name type="scientific">Rhizoclosmatium globosum</name>
    <dbReference type="NCBI Taxonomy" id="329046"/>
    <lineage>
        <taxon>Eukaryota</taxon>
        <taxon>Fungi</taxon>
        <taxon>Fungi incertae sedis</taxon>
        <taxon>Chytridiomycota</taxon>
        <taxon>Chytridiomycota incertae sedis</taxon>
        <taxon>Chytridiomycetes</taxon>
        <taxon>Chytridiales</taxon>
        <taxon>Chytriomycetaceae</taxon>
        <taxon>Rhizoclosmatium</taxon>
    </lineage>
</organism>
<keyword evidence="1" id="KW-0853">WD repeat</keyword>
<dbReference type="AlphaFoldDB" id="A0A1Y2CW48"/>
<evidence type="ECO:0000256" key="3">
    <source>
        <dbReference type="ARBA" id="ARBA00025740"/>
    </source>
</evidence>
<dbReference type="InterPro" id="IPR015943">
    <property type="entry name" value="WD40/YVTN_repeat-like_dom_sf"/>
</dbReference>
<dbReference type="OrthoDB" id="1667587at2759"/>
<reference evidence="5 6" key="1">
    <citation type="submission" date="2016-07" db="EMBL/GenBank/DDBJ databases">
        <title>Pervasive Adenine N6-methylation of Active Genes in Fungi.</title>
        <authorList>
            <consortium name="DOE Joint Genome Institute"/>
            <person name="Mondo S.J."/>
            <person name="Dannebaum R.O."/>
            <person name="Kuo R.C."/>
            <person name="Labutti K."/>
            <person name="Haridas S."/>
            <person name="Kuo A."/>
            <person name="Salamov A."/>
            <person name="Ahrendt S.R."/>
            <person name="Lipzen A."/>
            <person name="Sullivan W."/>
            <person name="Andreopoulos W.B."/>
            <person name="Clum A."/>
            <person name="Lindquist E."/>
            <person name="Daum C."/>
            <person name="Ramamoorthy G.K."/>
            <person name="Gryganskyi A."/>
            <person name="Culley D."/>
            <person name="Magnuson J.K."/>
            <person name="James T.Y."/>
            <person name="O'Malley M.A."/>
            <person name="Stajich J.E."/>
            <person name="Spatafora J.W."/>
            <person name="Visel A."/>
            <person name="Grigoriev I.V."/>
        </authorList>
    </citation>
    <scope>NUCLEOTIDE SEQUENCE [LARGE SCALE GENOMIC DNA]</scope>
    <source>
        <strain evidence="5 6">JEL800</strain>
    </source>
</reference>
<accession>A0A1Y2CW48</accession>
<gene>
    <name evidence="5" type="ORF">BCR33DRAFT_780263</name>
</gene>
<evidence type="ECO:0000256" key="1">
    <source>
        <dbReference type="ARBA" id="ARBA00022574"/>
    </source>
</evidence>
<sequence length="464" mass="49903">MRIPPTSSPSTSTSAQLLSASFNQDASCIAASFPAPTSGFAIFNVEPFGRFHAVGIPFNLLKLQKQYRAVSILFLPLYWEHPLEYTPISLTTQHPLGTQHRSSSSFASVEMLFATSLVALVGSGTSPQDSPRRLQILNTKRDSVICELSFTSAILSVKLNRKRLVVVLEDHIYLYDIANMKLVHTIDTAPNPNALCALSPSSENCFLAYPPSTTGASAGDLLVFDALNLQAVNIIQAHKSALTCIQFSYDGTLVATASDKGTVIRVFSIPTAKPFPTPPRNLHRPNPLPLLLAMHKIPLRFIRLRNNPHILSPLRPRAPPKRRASLPAAPSSTSNSSEPHSISKYIGSLLTSPLATSTTSTIQSLLPSQLKDPFTPQRDFAFAKIPQTAKGFQNMVALIGGPGVMSLPGPGADDLEGLGGSTVGAPLQLVVVSGNGLVYVFSVDREVGGECVQVKEFSLLEEED</sequence>
<protein>
    <recommendedName>
        <fullName evidence="7">WD40 repeat-like protein</fullName>
    </recommendedName>
</protein>
<dbReference type="GO" id="GO:0005737">
    <property type="term" value="C:cytoplasm"/>
    <property type="evidence" value="ECO:0007669"/>
    <property type="project" value="UniProtKB-ARBA"/>
</dbReference>
<feature type="region of interest" description="Disordered" evidence="4">
    <location>
        <begin position="312"/>
        <end position="340"/>
    </location>
</feature>
<dbReference type="Proteomes" id="UP000193642">
    <property type="component" value="Unassembled WGS sequence"/>
</dbReference>
<keyword evidence="6" id="KW-1185">Reference proteome</keyword>
<comment type="caution">
    <text evidence="5">The sequence shown here is derived from an EMBL/GenBank/DDBJ whole genome shotgun (WGS) entry which is preliminary data.</text>
</comment>
<feature type="compositionally biased region" description="Low complexity" evidence="4">
    <location>
        <begin position="325"/>
        <end position="340"/>
    </location>
</feature>
<proteinExistence type="inferred from homology"/>
<dbReference type="STRING" id="329046.A0A1Y2CW48"/>
<dbReference type="Pfam" id="PF21032">
    <property type="entry name" value="PROPPIN"/>
    <property type="match status" value="1"/>
</dbReference>
<name>A0A1Y2CW48_9FUNG</name>
<evidence type="ECO:0000256" key="2">
    <source>
        <dbReference type="ARBA" id="ARBA00022737"/>
    </source>
</evidence>
<evidence type="ECO:0000313" key="6">
    <source>
        <dbReference type="Proteomes" id="UP000193642"/>
    </source>
</evidence>
<dbReference type="EMBL" id="MCGO01000005">
    <property type="protein sequence ID" value="ORY51241.1"/>
    <property type="molecule type" value="Genomic_DNA"/>
</dbReference>